<feature type="region of interest" description="Disordered" evidence="6">
    <location>
        <begin position="424"/>
        <end position="454"/>
    </location>
</feature>
<name>A0ABM1TEA6_LIMPO</name>
<protein>
    <submittedName>
        <fullName evidence="10">Trafficking kinesin-binding protein 1-like</fullName>
    </submittedName>
</protein>
<evidence type="ECO:0000256" key="3">
    <source>
        <dbReference type="ARBA" id="ARBA00023054"/>
    </source>
</evidence>
<feature type="compositionally biased region" description="Basic and acidic residues" evidence="6">
    <location>
        <begin position="870"/>
        <end position="880"/>
    </location>
</feature>
<feature type="coiled-coil region" evidence="5">
    <location>
        <begin position="225"/>
        <end position="361"/>
    </location>
</feature>
<feature type="domain" description="HAP1 N-terminal" evidence="8">
    <location>
        <begin position="71"/>
        <end position="369"/>
    </location>
</feature>
<dbReference type="PANTHER" id="PTHR15751">
    <property type="entry name" value="TRAFFICKING KINESIN-BINDING PROTEIN"/>
    <property type="match status" value="1"/>
</dbReference>
<dbReference type="PANTHER" id="PTHR15751:SF12">
    <property type="entry name" value="TRAFFICKING KINESIN-BINDING PROTEIN MILT"/>
    <property type="match status" value="1"/>
</dbReference>
<evidence type="ECO:0000259" key="7">
    <source>
        <dbReference type="SMART" id="SM01423"/>
    </source>
</evidence>
<feature type="region of interest" description="Disordered" evidence="6">
    <location>
        <begin position="846"/>
        <end position="880"/>
    </location>
</feature>
<accession>A0ABM1TEA6</accession>
<feature type="compositionally biased region" description="Low complexity" evidence="6">
    <location>
        <begin position="443"/>
        <end position="454"/>
    </location>
</feature>
<keyword evidence="3 5" id="KW-0175">Coiled coil</keyword>
<comment type="similarity">
    <text evidence="2">Belongs to the milton family.</text>
</comment>
<dbReference type="SMART" id="SM01424">
    <property type="entry name" value="HAP1_N"/>
    <property type="match status" value="1"/>
</dbReference>
<dbReference type="Pfam" id="PF12448">
    <property type="entry name" value="Milton"/>
    <property type="match status" value="1"/>
</dbReference>
<dbReference type="RefSeq" id="XP_022254212.1">
    <property type="nucleotide sequence ID" value="XM_022398504.1"/>
</dbReference>
<keyword evidence="4" id="KW-0496">Mitochondrion</keyword>
<evidence type="ECO:0000256" key="6">
    <source>
        <dbReference type="SAM" id="MobiDB-lite"/>
    </source>
</evidence>
<evidence type="ECO:0000256" key="4">
    <source>
        <dbReference type="ARBA" id="ARBA00023128"/>
    </source>
</evidence>
<dbReference type="InterPro" id="IPR051946">
    <property type="entry name" value="Intracell_Traff-Reg"/>
</dbReference>
<dbReference type="Proteomes" id="UP000694941">
    <property type="component" value="Unplaced"/>
</dbReference>
<comment type="subcellular location">
    <subcellularLocation>
        <location evidence="1">Mitochondrion</location>
    </subcellularLocation>
</comment>
<dbReference type="InterPro" id="IPR022154">
    <property type="entry name" value="TRAK1/2_C"/>
</dbReference>
<feature type="coiled-coil region" evidence="5">
    <location>
        <begin position="128"/>
        <end position="193"/>
    </location>
</feature>
<dbReference type="SMART" id="SM01423">
    <property type="entry name" value="Milton"/>
    <property type="match status" value="1"/>
</dbReference>
<evidence type="ECO:0000313" key="10">
    <source>
        <dbReference type="RefSeq" id="XP_022254212.1"/>
    </source>
</evidence>
<organism evidence="9 10">
    <name type="scientific">Limulus polyphemus</name>
    <name type="common">Atlantic horseshoe crab</name>
    <dbReference type="NCBI Taxonomy" id="6850"/>
    <lineage>
        <taxon>Eukaryota</taxon>
        <taxon>Metazoa</taxon>
        <taxon>Ecdysozoa</taxon>
        <taxon>Arthropoda</taxon>
        <taxon>Chelicerata</taxon>
        <taxon>Merostomata</taxon>
        <taxon>Xiphosura</taxon>
        <taxon>Limulidae</taxon>
        <taxon>Limulus</taxon>
    </lineage>
</organism>
<dbReference type="InterPro" id="IPR006933">
    <property type="entry name" value="HAP1_N"/>
</dbReference>
<evidence type="ECO:0000259" key="8">
    <source>
        <dbReference type="SMART" id="SM01424"/>
    </source>
</evidence>
<proteinExistence type="inferred from homology"/>
<evidence type="ECO:0000256" key="5">
    <source>
        <dbReference type="SAM" id="Coils"/>
    </source>
</evidence>
<dbReference type="Pfam" id="PF04849">
    <property type="entry name" value="HAP1_N"/>
    <property type="match status" value="1"/>
</dbReference>
<dbReference type="GeneID" id="106469929"/>
<evidence type="ECO:0000313" key="9">
    <source>
        <dbReference type="Proteomes" id="UP000694941"/>
    </source>
</evidence>
<evidence type="ECO:0000256" key="1">
    <source>
        <dbReference type="ARBA" id="ARBA00004173"/>
    </source>
</evidence>
<feature type="non-terminal residue" evidence="10">
    <location>
        <position position="1"/>
    </location>
</feature>
<evidence type="ECO:0000256" key="2">
    <source>
        <dbReference type="ARBA" id="ARBA00007007"/>
    </source>
</evidence>
<sequence>DTCSQNVLGLHTLQRTGEQDVYTCTDQCLEEDELTTERQRGISRSFCHVGTITDLCNDVDIPEVELQSLMREDTPRYNLRADTITEFSGYRNNDWIQTPVLPVDTEINLSPGFLAELFVYFLSCGNRLSQMTKTYNDVESMRALLEEKEKDLELAAQIGQSLLEQNKQLTRRNECLEQELTSANETINQLKRDLATKVSLLQVYTQDLDTSSETTTPTDHAGFDWDFLHKKVQELEEKNLELRSEVNLQEATLEQEEKKEMQILHEFVKELTDARKQIATLQEEQEKKSDDFFRQQEEVTGLLSQVVDLQHQVRSLIADNEDLQESLEASKEDQAVLLSERNELKDKYSELSTAFQEVQEENKKVHRTRLPSAKQWNYNMYNPYVNPDSLASELESSFGRDSEGYASDELLSHSKRVFQTVHYAARQKSSRQRRNTGYHYQESTPQRQRTRSSLSLSHLPSSSSCFNDSFVSDCESLYAESCHTDDEESHYSLGRPGAPGSSDFEAALSRLGIQRDSSVFSCLNQTTKSDITEDLSESNHNWLRDKEMLHRLSILAGQSNHHYHMPEKLQIIKPLEGSQTLHHWQRLATPHLGGIFETRPGIQIKGEVHLPELEPDTFTLSDLEEDEACCQSGKNFVQTSTTYTYTNSTVIHPLNQNQILSSLPTTQEVASKVLGSLEVDPLSHVETENLSSLTKSKTASDLNKLLQDQKIYAILPSLDSPIPREVAQPGISNSSGTPGLLRPVFFPTFMMYNTGKYHLSTNWNFTRRTASSTTVIHTTETTTTPVIKSTIFPVLSPVDLMEQVNLVRSTTKLNCSATSTSGMPRFHIPRFPAQHGLSNVSDDSPLTLTNGQKPVDNFPTRVPSNLDNEDQTKEVNHNQRDKKEAVPFFQPWAELSTPVSGNTYPFYANRNLQIHDLGFRFSQLVPHNMLCALRKGGYSAGKQAVRPTSINNKC</sequence>
<feature type="domain" description="Trafficking kinesin-binding protein C-terminal" evidence="7">
    <location>
        <begin position="447"/>
        <end position="578"/>
    </location>
</feature>
<keyword evidence="9" id="KW-1185">Reference proteome</keyword>
<reference evidence="10" key="1">
    <citation type="submission" date="2025-08" db="UniProtKB">
        <authorList>
            <consortium name="RefSeq"/>
        </authorList>
    </citation>
    <scope>IDENTIFICATION</scope>
    <source>
        <tissue evidence="10">Muscle</tissue>
    </source>
</reference>
<gene>
    <name evidence="10" type="primary">LOC106469929</name>
</gene>